<dbReference type="GO" id="GO:0008234">
    <property type="term" value="F:cysteine-type peptidase activity"/>
    <property type="evidence" value="ECO:0007669"/>
    <property type="project" value="UniProtKB-KW"/>
</dbReference>
<keyword evidence="4" id="KW-0378">Hydrolase</keyword>
<evidence type="ECO:0000256" key="1">
    <source>
        <dbReference type="ARBA" id="ARBA00007074"/>
    </source>
</evidence>
<comment type="similarity">
    <text evidence="1">Belongs to the peptidase C40 family.</text>
</comment>
<evidence type="ECO:0000256" key="6">
    <source>
        <dbReference type="SAM" id="SignalP"/>
    </source>
</evidence>
<dbReference type="STRING" id="688867.SAMN05660236_5671"/>
<dbReference type="PANTHER" id="PTHR47360:SF1">
    <property type="entry name" value="ENDOPEPTIDASE NLPC-RELATED"/>
    <property type="match status" value="1"/>
</dbReference>
<dbReference type="OrthoDB" id="9807055at2"/>
<dbReference type="InterPro" id="IPR052062">
    <property type="entry name" value="Murein_DD/LD_carboxypeptidase"/>
</dbReference>
<dbReference type="RefSeq" id="WP_079690166.1">
    <property type="nucleotide sequence ID" value="NZ_FUZU01000005.1"/>
</dbReference>
<dbReference type="Pfam" id="PF00877">
    <property type="entry name" value="NLPC_P60"/>
    <property type="match status" value="1"/>
</dbReference>
<evidence type="ECO:0000256" key="5">
    <source>
        <dbReference type="ARBA" id="ARBA00022807"/>
    </source>
</evidence>
<dbReference type="PROSITE" id="PS51257">
    <property type="entry name" value="PROKAR_LIPOPROTEIN"/>
    <property type="match status" value="1"/>
</dbReference>
<evidence type="ECO:0000313" key="8">
    <source>
        <dbReference type="EMBL" id="SKC88727.1"/>
    </source>
</evidence>
<dbReference type="Proteomes" id="UP000190961">
    <property type="component" value="Unassembled WGS sequence"/>
</dbReference>
<sequence length="167" mass="18771">MKPFFQFKIKQKLLLSTVGIATLFLVSCASHKQVSVRDERVDKVIRTARTFIGTPYKYGGTTRSGMDCSGLLINSFRSIDVSLPRSSEDQSKIGKEVRMSEIEPGDLVFFATGKKKKKVTHVGLVTDVKSKDNVKFIHASSSLGVVETNIFAEYYQKRFRGARRLIE</sequence>
<evidence type="ECO:0000313" key="9">
    <source>
        <dbReference type="Proteomes" id="UP000190961"/>
    </source>
</evidence>
<reference evidence="8 9" key="1">
    <citation type="submission" date="2017-02" db="EMBL/GenBank/DDBJ databases">
        <authorList>
            <person name="Peterson S.W."/>
        </authorList>
    </citation>
    <scope>NUCLEOTIDE SEQUENCE [LARGE SCALE GENOMIC DNA]</scope>
    <source>
        <strain evidence="8 9">DSM 25262</strain>
    </source>
</reference>
<dbReference type="InterPro" id="IPR000064">
    <property type="entry name" value="NLP_P60_dom"/>
</dbReference>
<protein>
    <submittedName>
        <fullName evidence="8">NlpC/P60 family protein</fullName>
    </submittedName>
</protein>
<dbReference type="Gene3D" id="3.90.1720.10">
    <property type="entry name" value="endopeptidase domain like (from Nostoc punctiforme)"/>
    <property type="match status" value="1"/>
</dbReference>
<feature type="chain" id="PRO_5012707728" evidence="6">
    <location>
        <begin position="33"/>
        <end position="167"/>
    </location>
</feature>
<dbReference type="GO" id="GO:0006508">
    <property type="term" value="P:proteolysis"/>
    <property type="evidence" value="ECO:0007669"/>
    <property type="project" value="UniProtKB-KW"/>
</dbReference>
<proteinExistence type="inferred from homology"/>
<feature type="domain" description="NlpC/P60" evidence="7">
    <location>
        <begin position="38"/>
        <end position="166"/>
    </location>
</feature>
<organism evidence="8 9">
    <name type="scientific">Ohtaekwangia koreensis</name>
    <dbReference type="NCBI Taxonomy" id="688867"/>
    <lineage>
        <taxon>Bacteria</taxon>
        <taxon>Pseudomonadati</taxon>
        <taxon>Bacteroidota</taxon>
        <taxon>Cytophagia</taxon>
        <taxon>Cytophagales</taxon>
        <taxon>Fulvivirgaceae</taxon>
        <taxon>Ohtaekwangia</taxon>
    </lineage>
</organism>
<dbReference type="PANTHER" id="PTHR47360">
    <property type="entry name" value="MUREIN DD-ENDOPEPTIDASE MEPS/MUREIN LD-CARBOXYPEPTIDASE"/>
    <property type="match status" value="1"/>
</dbReference>
<gene>
    <name evidence="8" type="ORF">SAMN05660236_5671</name>
</gene>
<evidence type="ECO:0000259" key="7">
    <source>
        <dbReference type="PROSITE" id="PS51935"/>
    </source>
</evidence>
<dbReference type="AlphaFoldDB" id="A0A1T5MKI1"/>
<keyword evidence="2" id="KW-0645">Protease</keyword>
<dbReference type="SUPFAM" id="SSF54001">
    <property type="entry name" value="Cysteine proteinases"/>
    <property type="match status" value="1"/>
</dbReference>
<dbReference type="EMBL" id="FUZU01000005">
    <property type="protein sequence ID" value="SKC88727.1"/>
    <property type="molecule type" value="Genomic_DNA"/>
</dbReference>
<evidence type="ECO:0000256" key="2">
    <source>
        <dbReference type="ARBA" id="ARBA00022670"/>
    </source>
</evidence>
<dbReference type="PROSITE" id="PS51935">
    <property type="entry name" value="NLPC_P60"/>
    <property type="match status" value="1"/>
</dbReference>
<evidence type="ECO:0000256" key="3">
    <source>
        <dbReference type="ARBA" id="ARBA00022729"/>
    </source>
</evidence>
<accession>A0A1T5MKI1</accession>
<keyword evidence="9" id="KW-1185">Reference proteome</keyword>
<evidence type="ECO:0000256" key="4">
    <source>
        <dbReference type="ARBA" id="ARBA00022801"/>
    </source>
</evidence>
<keyword evidence="3 6" id="KW-0732">Signal</keyword>
<feature type="signal peptide" evidence="6">
    <location>
        <begin position="1"/>
        <end position="32"/>
    </location>
</feature>
<dbReference type="InterPro" id="IPR038765">
    <property type="entry name" value="Papain-like_cys_pep_sf"/>
</dbReference>
<name>A0A1T5MKI1_9BACT</name>
<keyword evidence="5" id="KW-0788">Thiol protease</keyword>